<dbReference type="InterPro" id="IPR053896">
    <property type="entry name" value="BTN3A2-like_Ig-C"/>
</dbReference>
<accession>A0ABU7EDM0</accession>
<dbReference type="Proteomes" id="UP001352852">
    <property type="component" value="Unassembled WGS sequence"/>
</dbReference>
<dbReference type="SUPFAM" id="SSF48726">
    <property type="entry name" value="Immunoglobulin"/>
    <property type="match status" value="1"/>
</dbReference>
<organism evidence="5 6">
    <name type="scientific">Characodon lateralis</name>
    <dbReference type="NCBI Taxonomy" id="208331"/>
    <lineage>
        <taxon>Eukaryota</taxon>
        <taxon>Metazoa</taxon>
        <taxon>Chordata</taxon>
        <taxon>Craniata</taxon>
        <taxon>Vertebrata</taxon>
        <taxon>Euteleostomi</taxon>
        <taxon>Actinopterygii</taxon>
        <taxon>Neopterygii</taxon>
        <taxon>Teleostei</taxon>
        <taxon>Neoteleostei</taxon>
        <taxon>Acanthomorphata</taxon>
        <taxon>Ovalentaria</taxon>
        <taxon>Atherinomorphae</taxon>
        <taxon>Cyprinodontiformes</taxon>
        <taxon>Goodeidae</taxon>
        <taxon>Characodon</taxon>
    </lineage>
</organism>
<dbReference type="Pfam" id="PF22705">
    <property type="entry name" value="C2-set_3"/>
    <property type="match status" value="1"/>
</dbReference>
<protein>
    <recommendedName>
        <fullName evidence="4">Ig-like domain-containing protein</fullName>
    </recommendedName>
</protein>
<dbReference type="InterPro" id="IPR007110">
    <property type="entry name" value="Ig-like_dom"/>
</dbReference>
<evidence type="ECO:0000259" key="4">
    <source>
        <dbReference type="PROSITE" id="PS50835"/>
    </source>
</evidence>
<dbReference type="PANTHER" id="PTHR24100">
    <property type="entry name" value="BUTYROPHILIN"/>
    <property type="match status" value="1"/>
</dbReference>
<dbReference type="PROSITE" id="PS50835">
    <property type="entry name" value="IG_LIKE"/>
    <property type="match status" value="1"/>
</dbReference>
<dbReference type="InterPro" id="IPR050504">
    <property type="entry name" value="IgSF_BTN/MOG"/>
</dbReference>
<reference evidence="5 6" key="1">
    <citation type="submission" date="2021-06" db="EMBL/GenBank/DDBJ databases">
        <authorList>
            <person name="Palmer J.M."/>
        </authorList>
    </citation>
    <scope>NUCLEOTIDE SEQUENCE [LARGE SCALE GENOMIC DNA]</scope>
    <source>
        <strain evidence="5 6">CL_MEX2019</strain>
        <tissue evidence="5">Muscle</tissue>
    </source>
</reference>
<evidence type="ECO:0000256" key="3">
    <source>
        <dbReference type="ARBA" id="ARBA00023319"/>
    </source>
</evidence>
<comment type="subcellular location">
    <subcellularLocation>
        <location evidence="1">Membrane</location>
    </subcellularLocation>
</comment>
<dbReference type="PANTHER" id="PTHR24100:SF151">
    <property type="entry name" value="ICOS LIGAND"/>
    <property type="match status" value="1"/>
</dbReference>
<evidence type="ECO:0000256" key="2">
    <source>
        <dbReference type="ARBA" id="ARBA00023136"/>
    </source>
</evidence>
<dbReference type="InterPro" id="IPR013783">
    <property type="entry name" value="Ig-like_fold"/>
</dbReference>
<name>A0ABU7EDM0_9TELE</name>
<evidence type="ECO:0000313" key="6">
    <source>
        <dbReference type="Proteomes" id="UP001352852"/>
    </source>
</evidence>
<keyword evidence="6" id="KW-1185">Reference proteome</keyword>
<dbReference type="InterPro" id="IPR036179">
    <property type="entry name" value="Ig-like_dom_sf"/>
</dbReference>
<proteinExistence type="predicted"/>
<evidence type="ECO:0000256" key="1">
    <source>
        <dbReference type="ARBA" id="ARBA00004370"/>
    </source>
</evidence>
<gene>
    <name evidence="5" type="ORF">CHARACLAT_027830</name>
</gene>
<dbReference type="EMBL" id="JAHUTJ010052775">
    <property type="protein sequence ID" value="MED6285290.1"/>
    <property type="molecule type" value="Genomic_DNA"/>
</dbReference>
<feature type="domain" description="Ig-like" evidence="4">
    <location>
        <begin position="1"/>
        <end position="74"/>
    </location>
</feature>
<sequence length="93" mass="10578">MLDCSSAGWYPEPELFWLDGEGNIMSAGPPETTTDPDGVYSVSSRGMVEKRHNNHFTCRVQKRTSTRPERRTFMFQMISSWPSLTVLFLSVST</sequence>
<comment type="caution">
    <text evidence="5">The sequence shown here is derived from an EMBL/GenBank/DDBJ whole genome shotgun (WGS) entry which is preliminary data.</text>
</comment>
<dbReference type="Gene3D" id="2.60.40.10">
    <property type="entry name" value="Immunoglobulins"/>
    <property type="match status" value="1"/>
</dbReference>
<evidence type="ECO:0000313" key="5">
    <source>
        <dbReference type="EMBL" id="MED6285290.1"/>
    </source>
</evidence>
<keyword evidence="2" id="KW-0472">Membrane</keyword>
<keyword evidence="3" id="KW-0393">Immunoglobulin domain</keyword>